<accession>A0A9W4RZG6</accession>
<reference evidence="4" key="1">
    <citation type="submission" date="2022-08" db="EMBL/GenBank/DDBJ databases">
        <authorList>
            <person name="Giroux E."/>
            <person name="Giroux E."/>
        </authorList>
    </citation>
    <scope>NUCLEOTIDE SEQUENCE</scope>
    <source>
        <strain evidence="4">H1091258</strain>
    </source>
</reference>
<evidence type="ECO:0000256" key="2">
    <source>
        <dbReference type="SAM" id="MobiDB-lite"/>
    </source>
</evidence>
<dbReference type="Gene3D" id="2.130.10.10">
    <property type="entry name" value="YVTN repeat-like/Quinoprotein amine dehydrogenase"/>
    <property type="match status" value="1"/>
</dbReference>
<dbReference type="SUPFAM" id="SSF53167">
    <property type="entry name" value="Purine and uridine phosphorylases"/>
    <property type="match status" value="1"/>
</dbReference>
<dbReference type="Gene3D" id="3.40.50.1580">
    <property type="entry name" value="Nucleoside phosphorylase domain"/>
    <property type="match status" value="1"/>
</dbReference>
<dbReference type="InterPro" id="IPR036322">
    <property type="entry name" value="WD40_repeat_dom_sf"/>
</dbReference>
<sequence length="1228" mass="138287">MSDPSEYTIGWICALTTEYVAARSFLDEIHDYPESVPANDNNTYTLGRMGQHNIVMAFLPDGEYGLSSAAAVATDMVRTFMNVRIGLMVGIGGGAPSTSHDIRLGDVVVSSPSNGNSGIFQYDFGKSIQDQEFKTTGFLNQPPRAIRAAAVALRAEFEENGNNLAEAVTNILAKKPRLRRKYGRPPVETDRLFRSHVVLDSLVEEQGLEMLVSRPERTDDDDNPAVHYGLIASANQLMKDATIRDKLAASKGVLCFEMEAAGLMNHFPCLVIRGICDYSDSHKNKNWQGYAAMTAAAYAKALVCLIHGNRLENEKKLLEVISTALTQVQSVQVVQQDQVSKMQSHLDTQLFDKLSIAKGAAYDTHHNQHEPRCHPRTRVDVLREIQVWAKDTDDQRRIYWLSGMAGTGKSTISRTVAKAFDDNNFLGASFFFKRGETDRNKASLFFSTIARQLVRQRTDIQPCVLNAIKKTDNISSKGIKEQFEKLILDPLEDAQLTNARETEAAEIVKRARETNDPEFENLSENMKYRKAISQADELSESELKLVTPPTLILVIDALDECAVEEDIEVVIPLLSSLVKSKASGLKVFIASRPEVALRYEFHSIGDVHLEIRLHKVPNNVVFADIKTFFLGELTEIKHKWNTKHRNNPSRQLRTDWPGQKRLKYLAEKAVPLFIHAATVCRFIRDPFSSPEVRLSQLLRTEVNGLHDKMSIIYLPVLWQYKAEKPGPELNCVLERFRKVVGTVILLEQPLSVESISSFLNTDITDVDLILDPLRSVLDIPEKLGNPVKLFHLSFRDFLLSQSAEDFFINSEVTHQMIALECLDLLSNRQPLRYNICGLRPADSGNIEKKVVDAHLPPHIQYACLHLVSHLKQGKVGLGNLGALHQFICVHLLHWLEALFIMSEHNIRGIFNSLKGLIPRNFHPWSDQKDIRDSMEEMDFFIDKHSFKHPLQLYWLALGFVSPGRSRIRKMFIDNVPGYDLTIRTAHDSDLYSMIRTLELSIMPENRPRGKLSCVTISPDASLIACGYEHGVVQVWLASTGEPLHTILANEDSDECTVVSLTFSGDSSWIISATRVDFWIHKADTGVLEQTFPALDERTLHIDASRYDVQVLATAHENFTVAVWSTSQDKKPRLLSPHKRNELDRAVYGFVSLSQDYPPRRVATWFEGEDHMSIWNVDTGKLLFHCQRSADCLYGARIRSTIVTAVQPSQSSNVSQNDNVARPSLLSVD</sequence>
<dbReference type="InterPro" id="IPR053137">
    <property type="entry name" value="NLR-like"/>
</dbReference>
<organism evidence="4 5">
    <name type="scientific">Colletotrichum noveboracense</name>
    <dbReference type="NCBI Taxonomy" id="2664923"/>
    <lineage>
        <taxon>Eukaryota</taxon>
        <taxon>Fungi</taxon>
        <taxon>Dikarya</taxon>
        <taxon>Ascomycota</taxon>
        <taxon>Pezizomycotina</taxon>
        <taxon>Sordariomycetes</taxon>
        <taxon>Hypocreomycetidae</taxon>
        <taxon>Glomerellales</taxon>
        <taxon>Glomerellaceae</taxon>
        <taxon>Colletotrichum</taxon>
        <taxon>Colletotrichum gloeosporioides species complex</taxon>
    </lineage>
</organism>
<evidence type="ECO:0000313" key="4">
    <source>
        <dbReference type="EMBL" id="CAI0649687.1"/>
    </source>
</evidence>
<evidence type="ECO:0000313" key="5">
    <source>
        <dbReference type="Proteomes" id="UP001152533"/>
    </source>
</evidence>
<dbReference type="InterPro" id="IPR035994">
    <property type="entry name" value="Nucleoside_phosphorylase_sf"/>
</dbReference>
<dbReference type="Proteomes" id="UP001152533">
    <property type="component" value="Unassembled WGS sequence"/>
</dbReference>
<evidence type="ECO:0000259" key="3">
    <source>
        <dbReference type="Pfam" id="PF24883"/>
    </source>
</evidence>
<evidence type="ECO:0000256" key="1">
    <source>
        <dbReference type="ARBA" id="ARBA00022737"/>
    </source>
</evidence>
<dbReference type="SUPFAM" id="SSF52540">
    <property type="entry name" value="P-loop containing nucleoside triphosphate hydrolases"/>
    <property type="match status" value="1"/>
</dbReference>
<feature type="region of interest" description="Disordered" evidence="2">
    <location>
        <begin position="1207"/>
        <end position="1228"/>
    </location>
</feature>
<proteinExistence type="predicted"/>
<dbReference type="EMBL" id="CAMGZC010000734">
    <property type="protein sequence ID" value="CAI0649687.1"/>
    <property type="molecule type" value="Genomic_DNA"/>
</dbReference>
<dbReference type="InterPro" id="IPR015943">
    <property type="entry name" value="WD40/YVTN_repeat-like_dom_sf"/>
</dbReference>
<dbReference type="InterPro" id="IPR001680">
    <property type="entry name" value="WD40_rpt"/>
</dbReference>
<feature type="domain" description="Nephrocystin 3-like N-terminal" evidence="3">
    <location>
        <begin position="384"/>
        <end position="494"/>
    </location>
</feature>
<comment type="caution">
    <text evidence="4">The sequence shown here is derived from an EMBL/GenBank/DDBJ whole genome shotgun (WGS) entry which is preliminary data.</text>
</comment>
<gene>
    <name evidence="4" type="ORF">CGXH109_LOCUS88328</name>
</gene>
<dbReference type="SUPFAM" id="SSF50978">
    <property type="entry name" value="WD40 repeat-like"/>
    <property type="match status" value="1"/>
</dbReference>
<name>A0A9W4RZG6_9PEZI</name>
<feature type="compositionally biased region" description="Low complexity" evidence="2">
    <location>
        <begin position="1207"/>
        <end position="1219"/>
    </location>
</feature>
<dbReference type="GO" id="GO:0003824">
    <property type="term" value="F:catalytic activity"/>
    <property type="evidence" value="ECO:0007669"/>
    <property type="project" value="InterPro"/>
</dbReference>
<dbReference type="AlphaFoldDB" id="A0A9W4RZG6"/>
<dbReference type="SMART" id="SM00320">
    <property type="entry name" value="WD40"/>
    <property type="match status" value="3"/>
</dbReference>
<protein>
    <recommendedName>
        <fullName evidence="3">Nephrocystin 3-like N-terminal domain-containing protein</fullName>
    </recommendedName>
</protein>
<dbReference type="InterPro" id="IPR056884">
    <property type="entry name" value="NPHP3-like_N"/>
</dbReference>
<dbReference type="Gene3D" id="3.40.50.300">
    <property type="entry name" value="P-loop containing nucleotide triphosphate hydrolases"/>
    <property type="match status" value="1"/>
</dbReference>
<dbReference type="PANTHER" id="PTHR46082:SF11">
    <property type="entry name" value="AAA+ ATPASE DOMAIN-CONTAINING PROTEIN-RELATED"/>
    <property type="match status" value="1"/>
</dbReference>
<feature type="non-terminal residue" evidence="4">
    <location>
        <position position="1"/>
    </location>
</feature>
<dbReference type="PANTHER" id="PTHR46082">
    <property type="entry name" value="ATP/GTP-BINDING PROTEIN-RELATED"/>
    <property type="match status" value="1"/>
</dbReference>
<keyword evidence="1" id="KW-0677">Repeat</keyword>
<dbReference type="Pfam" id="PF24883">
    <property type="entry name" value="NPHP3_N"/>
    <property type="match status" value="2"/>
</dbReference>
<feature type="domain" description="Nephrocystin 3-like N-terminal" evidence="3">
    <location>
        <begin position="507"/>
        <end position="592"/>
    </location>
</feature>
<dbReference type="GO" id="GO:0009116">
    <property type="term" value="P:nucleoside metabolic process"/>
    <property type="evidence" value="ECO:0007669"/>
    <property type="project" value="InterPro"/>
</dbReference>
<keyword evidence="5" id="KW-1185">Reference proteome</keyword>
<dbReference type="InterPro" id="IPR027417">
    <property type="entry name" value="P-loop_NTPase"/>
</dbReference>